<dbReference type="EMBL" id="UYYF01000179">
    <property type="protein sequence ID" value="VDM96843.1"/>
    <property type="molecule type" value="Genomic_DNA"/>
</dbReference>
<accession>A0A0N5CMN1</accession>
<organism evidence="4">
    <name type="scientific">Thelazia callipaeda</name>
    <name type="common">Oriental eyeworm</name>
    <name type="synonym">Parasitic nematode</name>
    <dbReference type="NCBI Taxonomy" id="103827"/>
    <lineage>
        <taxon>Eukaryota</taxon>
        <taxon>Metazoa</taxon>
        <taxon>Ecdysozoa</taxon>
        <taxon>Nematoda</taxon>
        <taxon>Chromadorea</taxon>
        <taxon>Rhabditida</taxon>
        <taxon>Spirurina</taxon>
        <taxon>Spiruromorpha</taxon>
        <taxon>Thelazioidea</taxon>
        <taxon>Thelaziidae</taxon>
        <taxon>Thelazia</taxon>
    </lineage>
</organism>
<protein>
    <submittedName>
        <fullName evidence="4">Zasp-like motif domain-containing protein</fullName>
    </submittedName>
</protein>
<keyword evidence="3" id="KW-1185">Reference proteome</keyword>
<evidence type="ECO:0000256" key="1">
    <source>
        <dbReference type="SAM" id="MobiDB-lite"/>
    </source>
</evidence>
<feature type="region of interest" description="Disordered" evidence="1">
    <location>
        <begin position="1"/>
        <end position="35"/>
    </location>
</feature>
<name>A0A0N5CMN1_THECL</name>
<dbReference type="Proteomes" id="UP000276776">
    <property type="component" value="Unassembled WGS sequence"/>
</dbReference>
<dbReference type="WBParaSite" id="TCLT_0000141601-mRNA-1">
    <property type="protein sequence ID" value="TCLT_0000141601-mRNA-1"/>
    <property type="gene ID" value="TCLT_0000141601"/>
</dbReference>
<reference evidence="2 3" key="2">
    <citation type="submission" date="2018-11" db="EMBL/GenBank/DDBJ databases">
        <authorList>
            <consortium name="Pathogen Informatics"/>
        </authorList>
    </citation>
    <scope>NUCLEOTIDE SEQUENCE [LARGE SCALE GENOMIC DNA]</scope>
</reference>
<proteinExistence type="predicted"/>
<sequence>MGYETESVVEEQAQMPPKYSACTYGPSGTSEHPPTYDEAIKMIQEHENESKEQSSSRRNQIIPPIYTVQNDENTQPIYKTNLCL</sequence>
<reference evidence="4" key="1">
    <citation type="submission" date="2017-02" db="UniProtKB">
        <authorList>
            <consortium name="WormBaseParasite"/>
        </authorList>
    </citation>
    <scope>IDENTIFICATION</scope>
</reference>
<evidence type="ECO:0000313" key="2">
    <source>
        <dbReference type="EMBL" id="VDM96843.1"/>
    </source>
</evidence>
<evidence type="ECO:0000313" key="3">
    <source>
        <dbReference type="Proteomes" id="UP000276776"/>
    </source>
</evidence>
<dbReference type="OrthoDB" id="5817723at2759"/>
<dbReference type="OMA" id="MIQEHEN"/>
<dbReference type="AlphaFoldDB" id="A0A0N5CMN1"/>
<evidence type="ECO:0000313" key="4">
    <source>
        <dbReference type="WBParaSite" id="TCLT_0000141601-mRNA-1"/>
    </source>
</evidence>
<gene>
    <name evidence="2" type="ORF">TCLT_LOCUS1417</name>
</gene>